<comment type="caution">
    <text evidence="1">The sequence shown here is derived from an EMBL/GenBank/DDBJ whole genome shotgun (WGS) entry which is preliminary data.</text>
</comment>
<protein>
    <submittedName>
        <fullName evidence="1">Uncharacterized protein</fullName>
    </submittedName>
</protein>
<proteinExistence type="predicted"/>
<dbReference type="RefSeq" id="WP_125020352.1">
    <property type="nucleotide sequence ID" value="NZ_RQVQ01000082.1"/>
</dbReference>
<keyword evidence="2" id="KW-1185">Reference proteome</keyword>
<sequence>MKKFVKSSLLHDLHAIPSFKRSAFVKDELREKYPDLENDSELIVSILDEFDSSIGVLNSKQFENIIKIIKTDFSLSAIGIKLDLYNIKPEYFESILNFCNDYYKNLDAKLLDDTLSTDLEITFQNLKKIIKQGWIGDWESNPEDDNMKMVKIPAFIESGKKKRFFLAKIFKTIPIRYQDKIRYRVYFLNPKIIVT</sequence>
<dbReference type="Proteomes" id="UP000275719">
    <property type="component" value="Unassembled WGS sequence"/>
</dbReference>
<organism evidence="1 2">
    <name type="scientific">Paenimyroides tangerinum</name>
    <dbReference type="NCBI Taxonomy" id="2488728"/>
    <lineage>
        <taxon>Bacteria</taxon>
        <taxon>Pseudomonadati</taxon>
        <taxon>Bacteroidota</taxon>
        <taxon>Flavobacteriia</taxon>
        <taxon>Flavobacteriales</taxon>
        <taxon>Flavobacteriaceae</taxon>
        <taxon>Paenimyroides</taxon>
    </lineage>
</organism>
<dbReference type="AlphaFoldDB" id="A0A3P3VUL1"/>
<dbReference type="EMBL" id="RQVQ01000082">
    <property type="protein sequence ID" value="RRJ86491.1"/>
    <property type="molecule type" value="Genomic_DNA"/>
</dbReference>
<gene>
    <name evidence="1" type="ORF">EG240_16090</name>
</gene>
<evidence type="ECO:0000313" key="1">
    <source>
        <dbReference type="EMBL" id="RRJ86491.1"/>
    </source>
</evidence>
<evidence type="ECO:0000313" key="2">
    <source>
        <dbReference type="Proteomes" id="UP000275719"/>
    </source>
</evidence>
<dbReference type="OrthoDB" id="9836067at2"/>
<reference evidence="1 2" key="1">
    <citation type="submission" date="2018-11" db="EMBL/GenBank/DDBJ databases">
        <title>Flavobacterium sp. nov., YIM 102701-2 draft genome.</title>
        <authorList>
            <person name="Li G."/>
            <person name="Jiang Y."/>
        </authorList>
    </citation>
    <scope>NUCLEOTIDE SEQUENCE [LARGE SCALE GENOMIC DNA]</scope>
    <source>
        <strain evidence="1 2">YIM 102701-2</strain>
    </source>
</reference>
<name>A0A3P3VUL1_9FLAO</name>
<accession>A0A3P3VUL1</accession>